<keyword evidence="2" id="KW-1185">Reference proteome</keyword>
<keyword evidence="1" id="KW-0175">Coiled coil</keyword>
<feature type="coiled-coil region" evidence="1">
    <location>
        <begin position="5"/>
        <end position="74"/>
    </location>
</feature>
<proteinExistence type="predicted"/>
<evidence type="ECO:0000256" key="1">
    <source>
        <dbReference type="SAM" id="Coils"/>
    </source>
</evidence>
<evidence type="ECO:0000313" key="2">
    <source>
        <dbReference type="Proteomes" id="UP000887577"/>
    </source>
</evidence>
<dbReference type="AlphaFoldDB" id="A0A914YU66"/>
<dbReference type="Proteomes" id="UP000887577">
    <property type="component" value="Unplaced"/>
</dbReference>
<accession>A0A914YU66</accession>
<organism evidence="2 3">
    <name type="scientific">Panagrolaimus superbus</name>
    <dbReference type="NCBI Taxonomy" id="310955"/>
    <lineage>
        <taxon>Eukaryota</taxon>
        <taxon>Metazoa</taxon>
        <taxon>Ecdysozoa</taxon>
        <taxon>Nematoda</taxon>
        <taxon>Chromadorea</taxon>
        <taxon>Rhabditida</taxon>
        <taxon>Tylenchina</taxon>
        <taxon>Panagrolaimomorpha</taxon>
        <taxon>Panagrolaimoidea</taxon>
        <taxon>Panagrolaimidae</taxon>
        <taxon>Panagrolaimus</taxon>
    </lineage>
</organism>
<sequence>MEEDLKNQKDENTILKNSANTFEQNIVLLENNVKELKLIVERQESLSESMTLLNDILEKKVATLEVQNERQAAELERLCDSLYMHKKNARIEKPEVPKTP</sequence>
<reference evidence="3" key="1">
    <citation type="submission" date="2022-11" db="UniProtKB">
        <authorList>
            <consortium name="WormBaseParasite"/>
        </authorList>
    </citation>
    <scope>IDENTIFICATION</scope>
</reference>
<evidence type="ECO:0000313" key="3">
    <source>
        <dbReference type="WBParaSite" id="PSU_v2.g3533.t1"/>
    </source>
</evidence>
<dbReference type="WBParaSite" id="PSU_v2.g3533.t1">
    <property type="protein sequence ID" value="PSU_v2.g3533.t1"/>
    <property type="gene ID" value="PSU_v2.g3533"/>
</dbReference>
<protein>
    <submittedName>
        <fullName evidence="3">Uncharacterized protein</fullName>
    </submittedName>
</protein>
<name>A0A914YU66_9BILA</name>